<dbReference type="InterPro" id="IPR020476">
    <property type="entry name" value="Nudix_hydrolase"/>
</dbReference>
<dbReference type="InterPro" id="IPR020084">
    <property type="entry name" value="NUDIX_hydrolase_CS"/>
</dbReference>
<name>A0ABN3JBQ3_9ACTN</name>
<evidence type="ECO:0000256" key="3">
    <source>
        <dbReference type="ARBA" id="ARBA00022801"/>
    </source>
</evidence>
<keyword evidence="7" id="KW-1185">Reference proteome</keyword>
<dbReference type="InterPro" id="IPR015797">
    <property type="entry name" value="NUDIX_hydrolase-like_dom_sf"/>
</dbReference>
<comment type="cofactor">
    <cofactor evidence="1">
        <name>Mg(2+)</name>
        <dbReference type="ChEBI" id="CHEBI:18420"/>
    </cofactor>
</comment>
<dbReference type="PANTHER" id="PTHR43046">
    <property type="entry name" value="GDP-MANNOSE MANNOSYL HYDROLASE"/>
    <property type="match status" value="1"/>
</dbReference>
<sequence length="134" mass="14319">MAAEERPGIAVAVVVRGGRVLMVRRRVPEGELAWQFPAGGIEPGESAEDAAVREVGEETGLAVRAVAPLGERTHPVTGRAVTYWACEAPSGTAEVRDADEVAEVAWCAYAEVAERVPYGLHEPVRRYLAGVLAR</sequence>
<dbReference type="PROSITE" id="PS51462">
    <property type="entry name" value="NUDIX"/>
    <property type="match status" value="1"/>
</dbReference>
<reference evidence="6 7" key="1">
    <citation type="journal article" date="2019" name="Int. J. Syst. Evol. Microbiol.">
        <title>The Global Catalogue of Microorganisms (GCM) 10K type strain sequencing project: providing services to taxonomists for standard genome sequencing and annotation.</title>
        <authorList>
            <consortium name="The Broad Institute Genomics Platform"/>
            <consortium name="The Broad Institute Genome Sequencing Center for Infectious Disease"/>
            <person name="Wu L."/>
            <person name="Ma J."/>
        </authorList>
    </citation>
    <scope>NUCLEOTIDE SEQUENCE [LARGE SCALE GENOMIC DNA]</scope>
    <source>
        <strain evidence="6 7">JCM 6305</strain>
    </source>
</reference>
<dbReference type="PROSITE" id="PS00893">
    <property type="entry name" value="NUDIX_BOX"/>
    <property type="match status" value="1"/>
</dbReference>
<dbReference type="RefSeq" id="WP_344320453.1">
    <property type="nucleotide sequence ID" value="NZ_BAAASZ010000006.1"/>
</dbReference>
<dbReference type="Gene3D" id="3.90.79.10">
    <property type="entry name" value="Nucleoside Triphosphate Pyrophosphohydrolase"/>
    <property type="match status" value="1"/>
</dbReference>
<dbReference type="PANTHER" id="PTHR43046:SF14">
    <property type="entry name" value="MUTT_NUDIX FAMILY PROTEIN"/>
    <property type="match status" value="1"/>
</dbReference>
<evidence type="ECO:0000313" key="7">
    <source>
        <dbReference type="Proteomes" id="UP001501638"/>
    </source>
</evidence>
<dbReference type="PRINTS" id="PR00502">
    <property type="entry name" value="NUDIXFAMILY"/>
</dbReference>
<dbReference type="EMBL" id="BAAASZ010000006">
    <property type="protein sequence ID" value="GAA2426320.1"/>
    <property type="molecule type" value="Genomic_DNA"/>
</dbReference>
<evidence type="ECO:0000256" key="2">
    <source>
        <dbReference type="ARBA" id="ARBA00005582"/>
    </source>
</evidence>
<dbReference type="SUPFAM" id="SSF55811">
    <property type="entry name" value="Nudix"/>
    <property type="match status" value="1"/>
</dbReference>
<comment type="caution">
    <text evidence="6">The sequence shown here is derived from an EMBL/GenBank/DDBJ whole genome shotgun (WGS) entry which is preliminary data.</text>
</comment>
<gene>
    <name evidence="6" type="ORF">GCM10010405_06030</name>
</gene>
<proteinExistence type="inferred from homology"/>
<evidence type="ECO:0000256" key="4">
    <source>
        <dbReference type="RuleBase" id="RU003476"/>
    </source>
</evidence>
<keyword evidence="3 4" id="KW-0378">Hydrolase</keyword>
<protein>
    <recommendedName>
        <fullName evidence="5">Nudix hydrolase domain-containing protein</fullName>
    </recommendedName>
</protein>
<evidence type="ECO:0000256" key="1">
    <source>
        <dbReference type="ARBA" id="ARBA00001946"/>
    </source>
</evidence>
<organism evidence="6 7">
    <name type="scientific">Streptomyces macrosporus</name>
    <dbReference type="NCBI Taxonomy" id="44032"/>
    <lineage>
        <taxon>Bacteria</taxon>
        <taxon>Bacillati</taxon>
        <taxon>Actinomycetota</taxon>
        <taxon>Actinomycetes</taxon>
        <taxon>Kitasatosporales</taxon>
        <taxon>Streptomycetaceae</taxon>
        <taxon>Streptomyces</taxon>
    </lineage>
</organism>
<comment type="similarity">
    <text evidence="2 4">Belongs to the Nudix hydrolase family.</text>
</comment>
<feature type="domain" description="Nudix hydrolase" evidence="5">
    <location>
        <begin position="4"/>
        <end position="133"/>
    </location>
</feature>
<dbReference type="InterPro" id="IPR000086">
    <property type="entry name" value="NUDIX_hydrolase_dom"/>
</dbReference>
<dbReference type="Pfam" id="PF00293">
    <property type="entry name" value="NUDIX"/>
    <property type="match status" value="1"/>
</dbReference>
<accession>A0ABN3JBQ3</accession>
<dbReference type="Proteomes" id="UP001501638">
    <property type="component" value="Unassembled WGS sequence"/>
</dbReference>
<evidence type="ECO:0000259" key="5">
    <source>
        <dbReference type="PROSITE" id="PS51462"/>
    </source>
</evidence>
<evidence type="ECO:0000313" key="6">
    <source>
        <dbReference type="EMBL" id="GAA2426320.1"/>
    </source>
</evidence>